<dbReference type="EMBL" id="ML976039">
    <property type="protein sequence ID" value="KAF1942077.1"/>
    <property type="molecule type" value="Genomic_DNA"/>
</dbReference>
<evidence type="ECO:0008006" key="5">
    <source>
        <dbReference type="Google" id="ProtNLM"/>
    </source>
</evidence>
<name>A0A6A5SYR5_9PLEO</name>
<keyword evidence="2" id="KW-1133">Transmembrane helix</keyword>
<protein>
    <recommendedName>
        <fullName evidence="5">Acid protease</fullName>
    </recommendedName>
</protein>
<feature type="transmembrane region" description="Helical" evidence="2">
    <location>
        <begin position="38"/>
        <end position="55"/>
    </location>
</feature>
<keyword evidence="2" id="KW-0472">Membrane</keyword>
<feature type="compositionally biased region" description="Polar residues" evidence="1">
    <location>
        <begin position="18"/>
        <end position="28"/>
    </location>
</feature>
<dbReference type="Proteomes" id="UP000800038">
    <property type="component" value="Unassembled WGS sequence"/>
</dbReference>
<proteinExistence type="predicted"/>
<evidence type="ECO:0000256" key="2">
    <source>
        <dbReference type="SAM" id="Phobius"/>
    </source>
</evidence>
<gene>
    <name evidence="3" type="ORF">EJ02DRAFT_183385</name>
</gene>
<keyword evidence="4" id="KW-1185">Reference proteome</keyword>
<organism evidence="3 4">
    <name type="scientific">Clathrospora elynae</name>
    <dbReference type="NCBI Taxonomy" id="706981"/>
    <lineage>
        <taxon>Eukaryota</taxon>
        <taxon>Fungi</taxon>
        <taxon>Dikarya</taxon>
        <taxon>Ascomycota</taxon>
        <taxon>Pezizomycotina</taxon>
        <taxon>Dothideomycetes</taxon>
        <taxon>Pleosporomycetidae</taxon>
        <taxon>Pleosporales</taxon>
        <taxon>Diademaceae</taxon>
        <taxon>Clathrospora</taxon>
    </lineage>
</organism>
<keyword evidence="2" id="KW-0812">Transmembrane</keyword>
<dbReference type="InterPro" id="IPR021109">
    <property type="entry name" value="Peptidase_aspartic_dom_sf"/>
</dbReference>
<feature type="region of interest" description="Disordered" evidence="1">
    <location>
        <begin position="1"/>
        <end position="28"/>
    </location>
</feature>
<dbReference type="AlphaFoldDB" id="A0A6A5SYR5"/>
<evidence type="ECO:0000256" key="1">
    <source>
        <dbReference type="SAM" id="MobiDB-lite"/>
    </source>
</evidence>
<evidence type="ECO:0000313" key="3">
    <source>
        <dbReference type="EMBL" id="KAF1942077.1"/>
    </source>
</evidence>
<sequence length="424" mass="45784">MLYTGMKTEDYKARSSEYTEPASTASTSTRRGFKTSTLFRRVVILIASLTIYAVYKNTNTMVSADVHLSHYTDSIFIPFIYKFRTKHVPQVMCTIQGVEIKMPVDTGSTGTLIGAPILPNISPTAGTPVHHFFTSSKILYVGRLLELPIDFVGEAGSYATATAPILIVDKSWRCPWYDASIDRFECPVGPNGELAQERSTSNITYMGVGFGRNGPRDGMPYATPNVNPFLNIDAIDGDPVSKGAMRTGYVISTEGIQLGLTTINTLGFAFANLEPGLTHVEDSRDWAMAKMCFSIDGEGSNCGPALIDTGIPQMYIRAEEGASIPTVFIPNPNPNGTAGMVKRVKPGTKITVGFPSLGRPAASYSFVVGDNSSIEPSYVFPQLPQHPPFVNTGQNFLFGYSIAFDAVGGRFGFRPVGSPSSSVL</sequence>
<reference evidence="3" key="1">
    <citation type="journal article" date="2020" name="Stud. Mycol.">
        <title>101 Dothideomycetes genomes: a test case for predicting lifestyles and emergence of pathogens.</title>
        <authorList>
            <person name="Haridas S."/>
            <person name="Albert R."/>
            <person name="Binder M."/>
            <person name="Bloem J."/>
            <person name="Labutti K."/>
            <person name="Salamov A."/>
            <person name="Andreopoulos B."/>
            <person name="Baker S."/>
            <person name="Barry K."/>
            <person name="Bills G."/>
            <person name="Bluhm B."/>
            <person name="Cannon C."/>
            <person name="Castanera R."/>
            <person name="Culley D."/>
            <person name="Daum C."/>
            <person name="Ezra D."/>
            <person name="Gonzalez J."/>
            <person name="Henrissat B."/>
            <person name="Kuo A."/>
            <person name="Liang C."/>
            <person name="Lipzen A."/>
            <person name="Lutzoni F."/>
            <person name="Magnuson J."/>
            <person name="Mondo S."/>
            <person name="Nolan M."/>
            <person name="Ohm R."/>
            <person name="Pangilinan J."/>
            <person name="Park H.-J."/>
            <person name="Ramirez L."/>
            <person name="Alfaro M."/>
            <person name="Sun H."/>
            <person name="Tritt A."/>
            <person name="Yoshinaga Y."/>
            <person name="Zwiers L.-H."/>
            <person name="Turgeon B."/>
            <person name="Goodwin S."/>
            <person name="Spatafora J."/>
            <person name="Crous P."/>
            <person name="Grigoriev I."/>
        </authorList>
    </citation>
    <scope>NUCLEOTIDE SEQUENCE</scope>
    <source>
        <strain evidence="3">CBS 161.51</strain>
    </source>
</reference>
<evidence type="ECO:0000313" key="4">
    <source>
        <dbReference type="Proteomes" id="UP000800038"/>
    </source>
</evidence>
<accession>A0A6A5SYR5</accession>
<dbReference type="OrthoDB" id="5291209at2759"/>
<dbReference type="SUPFAM" id="SSF50630">
    <property type="entry name" value="Acid proteases"/>
    <property type="match status" value="1"/>
</dbReference>
<feature type="compositionally biased region" description="Basic and acidic residues" evidence="1">
    <location>
        <begin position="7"/>
        <end position="17"/>
    </location>
</feature>